<proteinExistence type="predicted"/>
<protein>
    <submittedName>
        <fullName evidence="2">Uncharacterized protein</fullName>
    </submittedName>
</protein>
<feature type="region of interest" description="Disordered" evidence="1">
    <location>
        <begin position="80"/>
        <end position="99"/>
    </location>
</feature>
<dbReference type="AlphaFoldDB" id="A0A3G6JD98"/>
<sequence length="99" mass="11692">MVEQIRMMNAYLQAALEGREQTCREIVVNYAHVYRKPVRDVLAMISVGLMDPTGFSHKEYNKIKEMIIKQVPPRWGRLGFNSEEEMKENEQRYNNDEQA</sequence>
<reference evidence="2" key="1">
    <citation type="submission" date="2018-07" db="EMBL/GenBank/DDBJ databases">
        <authorList>
            <person name="Somerville V."/>
        </authorList>
    </citation>
    <scope>NUCLEOTIDE SEQUENCE</scope>
    <source>
        <strain evidence="2">NWC_2_2</strain>
    </source>
</reference>
<organism evidence="2">
    <name type="scientific">Lactobacillus delbrueckii subsp. lactis</name>
    <dbReference type="NCBI Taxonomy" id="29397"/>
    <lineage>
        <taxon>Bacteria</taxon>
        <taxon>Bacillati</taxon>
        <taxon>Bacillota</taxon>
        <taxon>Bacilli</taxon>
        <taxon>Lactobacillales</taxon>
        <taxon>Lactobacillaceae</taxon>
        <taxon>Lactobacillus</taxon>
    </lineage>
</organism>
<dbReference type="RefSeq" id="WP_016057839.1">
    <property type="nucleotide sequence ID" value="NZ_JAGJAG010000001.1"/>
</dbReference>
<dbReference type="EMBL" id="CP031023">
    <property type="protein sequence ID" value="AZA15957.1"/>
    <property type="molecule type" value="Genomic_DNA"/>
</dbReference>
<evidence type="ECO:0000313" key="2">
    <source>
        <dbReference type="EMBL" id="AZA15957.1"/>
    </source>
</evidence>
<feature type="compositionally biased region" description="Basic and acidic residues" evidence="1">
    <location>
        <begin position="88"/>
        <end position="99"/>
    </location>
</feature>
<evidence type="ECO:0000256" key="1">
    <source>
        <dbReference type="SAM" id="MobiDB-lite"/>
    </source>
</evidence>
<gene>
    <name evidence="2" type="ORF">DQL93_04905</name>
</gene>
<name>A0A3G6JD98_LACDL</name>
<accession>A0A3G6JD98</accession>